<name>A0A517YR57_9BACT</name>
<dbReference type="InterPro" id="IPR034660">
    <property type="entry name" value="DinB/YfiT-like"/>
</dbReference>
<proteinExistence type="predicted"/>
<accession>A0A517YR57</accession>
<keyword evidence="3" id="KW-1185">Reference proteome</keyword>
<dbReference type="Pfam" id="PF12867">
    <property type="entry name" value="DinB_2"/>
    <property type="match status" value="1"/>
</dbReference>
<dbReference type="SUPFAM" id="SSF109854">
    <property type="entry name" value="DinB/YfiT-like putative metalloenzymes"/>
    <property type="match status" value="1"/>
</dbReference>
<feature type="domain" description="DinB-like" evidence="1">
    <location>
        <begin position="14"/>
        <end position="151"/>
    </location>
</feature>
<evidence type="ECO:0000259" key="1">
    <source>
        <dbReference type="Pfam" id="PF12867"/>
    </source>
</evidence>
<reference evidence="2 3" key="1">
    <citation type="submission" date="2019-02" db="EMBL/GenBank/DDBJ databases">
        <title>Deep-cultivation of Planctomycetes and their phenomic and genomic characterization uncovers novel biology.</title>
        <authorList>
            <person name="Wiegand S."/>
            <person name="Jogler M."/>
            <person name="Boedeker C."/>
            <person name="Pinto D."/>
            <person name="Vollmers J."/>
            <person name="Rivas-Marin E."/>
            <person name="Kohn T."/>
            <person name="Peeters S.H."/>
            <person name="Heuer A."/>
            <person name="Rast P."/>
            <person name="Oberbeckmann S."/>
            <person name="Bunk B."/>
            <person name="Jeske O."/>
            <person name="Meyerdierks A."/>
            <person name="Storesund J.E."/>
            <person name="Kallscheuer N."/>
            <person name="Luecker S."/>
            <person name="Lage O.M."/>
            <person name="Pohl T."/>
            <person name="Merkel B.J."/>
            <person name="Hornburger P."/>
            <person name="Mueller R.-W."/>
            <person name="Bruemmer F."/>
            <person name="Labrenz M."/>
            <person name="Spormann A.M."/>
            <person name="Op den Camp H."/>
            <person name="Overmann J."/>
            <person name="Amann R."/>
            <person name="Jetten M.S.M."/>
            <person name="Mascher T."/>
            <person name="Medema M.H."/>
            <person name="Devos D.P."/>
            <person name="Kaster A.-K."/>
            <person name="Ovreas L."/>
            <person name="Rohde M."/>
            <person name="Galperin M.Y."/>
            <person name="Jogler C."/>
        </authorList>
    </citation>
    <scope>NUCLEOTIDE SEQUENCE [LARGE SCALE GENOMIC DNA]</scope>
    <source>
        <strain evidence="2 3">KS4</strain>
    </source>
</reference>
<sequence>MLDFRSHLIDEYQLNERVFIALVETLPKDRLAEPAGGIVNHPIWTVGHLANAGDMLRGILGHERVTSREYVTLFDTGSTPVHNSSIYPSLHQLVSDYQRVHQSVCEMIRDLSDTEITKLVEIEEAKPKFPTHGHLLSHIVSWHEGVHYGQLVQWRAAADC</sequence>
<dbReference type="KEGG" id="pcor:KS4_07470"/>
<dbReference type="Proteomes" id="UP000317369">
    <property type="component" value="Chromosome"/>
</dbReference>
<organism evidence="2 3">
    <name type="scientific">Poriferisphaera corsica</name>
    <dbReference type="NCBI Taxonomy" id="2528020"/>
    <lineage>
        <taxon>Bacteria</taxon>
        <taxon>Pseudomonadati</taxon>
        <taxon>Planctomycetota</taxon>
        <taxon>Phycisphaerae</taxon>
        <taxon>Phycisphaerales</taxon>
        <taxon>Phycisphaeraceae</taxon>
        <taxon>Poriferisphaera</taxon>
    </lineage>
</organism>
<dbReference type="EMBL" id="CP036425">
    <property type="protein sequence ID" value="QDU32713.1"/>
    <property type="molecule type" value="Genomic_DNA"/>
</dbReference>
<evidence type="ECO:0000313" key="3">
    <source>
        <dbReference type="Proteomes" id="UP000317369"/>
    </source>
</evidence>
<protein>
    <submittedName>
        <fullName evidence="2">DinB superfamily protein</fullName>
    </submittedName>
</protein>
<dbReference type="OrthoDB" id="268680at2"/>
<dbReference type="AlphaFoldDB" id="A0A517YR57"/>
<evidence type="ECO:0000313" key="2">
    <source>
        <dbReference type="EMBL" id="QDU32713.1"/>
    </source>
</evidence>
<dbReference type="Gene3D" id="1.20.120.450">
    <property type="entry name" value="dinb family like domain"/>
    <property type="match status" value="1"/>
</dbReference>
<gene>
    <name evidence="2" type="ORF">KS4_07470</name>
</gene>
<dbReference type="InterPro" id="IPR024775">
    <property type="entry name" value="DinB-like"/>
</dbReference>